<gene>
    <name evidence="2" type="ORF">VN24_04490</name>
</gene>
<proteinExistence type="predicted"/>
<dbReference type="HOGENOM" id="CLU_048756_0_2_9"/>
<dbReference type="Gene3D" id="3.10.310.10">
    <property type="entry name" value="Diaminopimelate Epimerase, Chain A, domain 1"/>
    <property type="match status" value="2"/>
</dbReference>
<dbReference type="AlphaFoldDB" id="A0A0D5NGG0"/>
<dbReference type="OrthoDB" id="9788221at2"/>
<dbReference type="GO" id="GO:0005737">
    <property type="term" value="C:cytoplasm"/>
    <property type="evidence" value="ECO:0007669"/>
    <property type="project" value="TreeGrafter"/>
</dbReference>
<reference evidence="3" key="2">
    <citation type="submission" date="2015-03" db="EMBL/GenBank/DDBJ databases">
        <title>Genome sequence of Paenibacillus beijingensis strain DSM 24997T.</title>
        <authorList>
            <person name="Kwak Y."/>
            <person name="Shin J.-H."/>
        </authorList>
    </citation>
    <scope>NUCLEOTIDE SEQUENCE [LARGE SCALE GENOMIC DNA]</scope>
    <source>
        <strain evidence="3">DSM 24997</strain>
    </source>
</reference>
<dbReference type="Proteomes" id="UP000032633">
    <property type="component" value="Chromosome"/>
</dbReference>
<dbReference type="EMBL" id="CP011058">
    <property type="protein sequence ID" value="AJY74003.1"/>
    <property type="molecule type" value="Genomic_DNA"/>
</dbReference>
<dbReference type="RefSeq" id="WP_045669439.1">
    <property type="nucleotide sequence ID" value="NZ_CP011058.1"/>
</dbReference>
<dbReference type="STRING" id="1126833.VN24_04490"/>
<dbReference type="PIRSF" id="PIRSF016184">
    <property type="entry name" value="PhzC_PhzF"/>
    <property type="match status" value="1"/>
</dbReference>
<accession>A0A0D5NGG0</accession>
<dbReference type="InterPro" id="IPR003719">
    <property type="entry name" value="Phenazine_PhzF-like"/>
</dbReference>
<dbReference type="SUPFAM" id="SSF54506">
    <property type="entry name" value="Diaminopimelate epimerase-like"/>
    <property type="match status" value="1"/>
</dbReference>
<evidence type="ECO:0000313" key="2">
    <source>
        <dbReference type="EMBL" id="AJY74003.1"/>
    </source>
</evidence>
<evidence type="ECO:0000256" key="1">
    <source>
        <dbReference type="PIRSR" id="PIRSR016184-1"/>
    </source>
</evidence>
<evidence type="ECO:0000313" key="3">
    <source>
        <dbReference type="Proteomes" id="UP000032633"/>
    </source>
</evidence>
<name>A0A0D5NGG0_9BACL</name>
<reference evidence="2 3" key="1">
    <citation type="journal article" date="2015" name="J. Biotechnol.">
        <title>Complete genome sequence of Paenibacillus beijingensis 7188(T) (=DSM 24997(T)), a novel rhizobacterium from jujube garden soil.</title>
        <authorList>
            <person name="Kwak Y."/>
            <person name="Shin J.H."/>
        </authorList>
    </citation>
    <scope>NUCLEOTIDE SEQUENCE [LARGE SCALE GENOMIC DNA]</scope>
    <source>
        <strain evidence="2 3">DSM 24997</strain>
    </source>
</reference>
<dbReference type="NCBIfam" id="TIGR00654">
    <property type="entry name" value="PhzF_family"/>
    <property type="match status" value="1"/>
</dbReference>
<dbReference type="GO" id="GO:0016853">
    <property type="term" value="F:isomerase activity"/>
    <property type="evidence" value="ECO:0007669"/>
    <property type="project" value="TreeGrafter"/>
</dbReference>
<keyword evidence="3" id="KW-1185">Reference proteome</keyword>
<dbReference type="Pfam" id="PF02567">
    <property type="entry name" value="PhzC-PhzF"/>
    <property type="match status" value="1"/>
</dbReference>
<protein>
    <submittedName>
        <fullName evidence="2">PhzF family phenazine biosynthesis protein</fullName>
    </submittedName>
</protein>
<dbReference type="PANTHER" id="PTHR13774">
    <property type="entry name" value="PHENAZINE BIOSYNTHESIS PROTEIN"/>
    <property type="match status" value="1"/>
</dbReference>
<dbReference type="KEGG" id="pbj:VN24_04490"/>
<sequence>MDSTGERQLYIVDAFTDTPFSGNAAGVVPEADGLGEKRMLQIAAELKQSETAFLALSNHPDADFRVRYFTPQEEIDFCGHATVAAAWVLGSEYGWAEKAERVVFETNIGLVPVDLLKEDDRLKLVTMTQVAPKLQEIDVTTEEIARLAGISPSDVDPRSPIKLGYTGNWHLLLPVKTREAIDVARPLLPELAAMNRRFRISTTHLFTFDTQDDNYDLYTRDFAPAVGIPEDPVTGAANGALAGYLLLEGIISADSRRLRIAQGHAIGRPGTLFVTVTPGERAPVIQVAGSAHISIKGTLNNAK</sequence>
<organism evidence="2 3">
    <name type="scientific">Paenibacillus beijingensis</name>
    <dbReference type="NCBI Taxonomy" id="1126833"/>
    <lineage>
        <taxon>Bacteria</taxon>
        <taxon>Bacillati</taxon>
        <taxon>Bacillota</taxon>
        <taxon>Bacilli</taxon>
        <taxon>Bacillales</taxon>
        <taxon>Paenibacillaceae</taxon>
        <taxon>Paenibacillus</taxon>
    </lineage>
</organism>
<dbReference type="PATRIC" id="fig|1126833.4.peg.988"/>
<feature type="active site" evidence="1">
    <location>
        <position position="50"/>
    </location>
</feature>